<reference evidence="3" key="2">
    <citation type="journal article" date="2017" name="Sci. Adv.">
        <title>A tail of two voltages: Proteomic comparison of the three electric organs of the electric eel.</title>
        <authorList>
            <person name="Traeger L.L."/>
            <person name="Sabat G."/>
            <person name="Barrett-Wilt G.A."/>
            <person name="Wells G.B."/>
            <person name="Sussman M.R."/>
        </authorList>
    </citation>
    <scope>NUCLEOTIDE SEQUENCE [LARGE SCALE GENOMIC DNA]</scope>
</reference>
<keyword evidence="1" id="KW-0732">Signal</keyword>
<evidence type="ECO:0000313" key="3">
    <source>
        <dbReference type="Proteomes" id="UP000314983"/>
    </source>
</evidence>
<proteinExistence type="predicted"/>
<reference evidence="2" key="5">
    <citation type="submission" date="2025-09" db="UniProtKB">
        <authorList>
            <consortium name="Ensembl"/>
        </authorList>
    </citation>
    <scope>IDENTIFICATION</scope>
</reference>
<reference evidence="2" key="4">
    <citation type="submission" date="2025-08" db="UniProtKB">
        <authorList>
            <consortium name="Ensembl"/>
        </authorList>
    </citation>
    <scope>IDENTIFICATION</scope>
</reference>
<evidence type="ECO:0000256" key="1">
    <source>
        <dbReference type="SAM" id="SignalP"/>
    </source>
</evidence>
<protein>
    <submittedName>
        <fullName evidence="2">Uncharacterized protein</fullName>
    </submittedName>
</protein>
<sequence>MEINVLKLLLWCVCHTGKQASAEMKWQVMFNTHTACCYHCGSSCLPGSLETLITPCWTLRFFLGSQKKSQSWLPGQQHCLLSWGTGFHLPTHPK</sequence>
<feature type="signal peptide" evidence="1">
    <location>
        <begin position="1"/>
        <end position="22"/>
    </location>
</feature>
<reference evidence="3" key="1">
    <citation type="journal article" date="2014" name="Science">
        <title>Nonhuman genetics. Genomic basis for the convergent evolution of electric organs.</title>
        <authorList>
            <person name="Gallant J.R."/>
            <person name="Traeger L.L."/>
            <person name="Volkening J.D."/>
            <person name="Moffett H."/>
            <person name="Chen P.H."/>
            <person name="Novina C.D."/>
            <person name="Phillips G.N.Jr."/>
            <person name="Anand R."/>
            <person name="Wells G.B."/>
            <person name="Pinch M."/>
            <person name="Guth R."/>
            <person name="Unguez G.A."/>
            <person name="Albert J.S."/>
            <person name="Zakon H.H."/>
            <person name="Samanta M.P."/>
            <person name="Sussman M.R."/>
        </authorList>
    </citation>
    <scope>NUCLEOTIDE SEQUENCE [LARGE SCALE GENOMIC DNA]</scope>
</reference>
<evidence type="ECO:0000313" key="2">
    <source>
        <dbReference type="Ensembl" id="ENSEEEP00000030451.2"/>
    </source>
</evidence>
<name>A0A4W4FZA2_ELEEL</name>
<feature type="chain" id="PRO_5044338014" evidence="1">
    <location>
        <begin position="23"/>
        <end position="94"/>
    </location>
</feature>
<organism evidence="2 3">
    <name type="scientific">Electrophorus electricus</name>
    <name type="common">Electric eel</name>
    <name type="synonym">Gymnotus electricus</name>
    <dbReference type="NCBI Taxonomy" id="8005"/>
    <lineage>
        <taxon>Eukaryota</taxon>
        <taxon>Metazoa</taxon>
        <taxon>Chordata</taxon>
        <taxon>Craniata</taxon>
        <taxon>Vertebrata</taxon>
        <taxon>Euteleostomi</taxon>
        <taxon>Actinopterygii</taxon>
        <taxon>Neopterygii</taxon>
        <taxon>Teleostei</taxon>
        <taxon>Ostariophysi</taxon>
        <taxon>Gymnotiformes</taxon>
        <taxon>Gymnotoidei</taxon>
        <taxon>Gymnotidae</taxon>
        <taxon>Electrophorus</taxon>
    </lineage>
</organism>
<dbReference type="AlphaFoldDB" id="A0A4W4FZA2"/>
<dbReference type="Proteomes" id="UP000314983">
    <property type="component" value="Chromosome 4"/>
</dbReference>
<accession>A0A4W4FZA2</accession>
<reference evidence="2" key="3">
    <citation type="submission" date="2020-05" db="EMBL/GenBank/DDBJ databases">
        <title>Electrophorus electricus (electric eel) genome, fEleEle1, primary haplotype.</title>
        <authorList>
            <person name="Myers G."/>
            <person name="Meyer A."/>
            <person name="Fedrigo O."/>
            <person name="Formenti G."/>
            <person name="Rhie A."/>
            <person name="Tracey A."/>
            <person name="Sims Y."/>
            <person name="Jarvis E.D."/>
        </authorList>
    </citation>
    <scope>NUCLEOTIDE SEQUENCE [LARGE SCALE GENOMIC DNA]</scope>
</reference>
<dbReference type="Ensembl" id="ENSEEET00000030808.2">
    <property type="protein sequence ID" value="ENSEEEP00000030451.2"/>
    <property type="gene ID" value="ENSEEEG00000014589.2"/>
</dbReference>
<keyword evidence="3" id="KW-1185">Reference proteome</keyword>